<comment type="caution">
    <text evidence="1">The sequence shown here is derived from an EMBL/GenBank/DDBJ whole genome shotgun (WGS) entry which is preliminary data.</text>
</comment>
<proteinExistence type="predicted"/>
<name>A0ABW1LBD0_9BACL</name>
<dbReference type="RefSeq" id="WP_377735029.1">
    <property type="nucleotide sequence ID" value="NZ_JBHSRI010000025.1"/>
</dbReference>
<accession>A0ABW1LBD0</accession>
<gene>
    <name evidence="1" type="ORF">ACFPYN_13960</name>
</gene>
<evidence type="ECO:0000313" key="1">
    <source>
        <dbReference type="EMBL" id="MFC6040527.1"/>
    </source>
</evidence>
<dbReference type="Proteomes" id="UP001596170">
    <property type="component" value="Unassembled WGS sequence"/>
</dbReference>
<evidence type="ECO:0000313" key="2">
    <source>
        <dbReference type="Proteomes" id="UP001596170"/>
    </source>
</evidence>
<protein>
    <submittedName>
        <fullName evidence="1">Uncharacterized protein</fullName>
    </submittedName>
</protein>
<reference evidence="2" key="1">
    <citation type="journal article" date="2019" name="Int. J. Syst. Evol. Microbiol.">
        <title>The Global Catalogue of Microorganisms (GCM) 10K type strain sequencing project: providing services to taxonomists for standard genome sequencing and annotation.</title>
        <authorList>
            <consortium name="The Broad Institute Genomics Platform"/>
            <consortium name="The Broad Institute Genome Sequencing Center for Infectious Disease"/>
            <person name="Wu L."/>
            <person name="Ma J."/>
        </authorList>
    </citation>
    <scope>NUCLEOTIDE SEQUENCE [LARGE SCALE GENOMIC DNA]</scope>
    <source>
        <strain evidence="2">CCUG 54527</strain>
    </source>
</reference>
<dbReference type="EMBL" id="JBHSRI010000025">
    <property type="protein sequence ID" value="MFC6040527.1"/>
    <property type="molecule type" value="Genomic_DNA"/>
</dbReference>
<organism evidence="1 2">
    <name type="scientific">Paenisporosarcina macmurdoensis</name>
    <dbReference type="NCBI Taxonomy" id="212659"/>
    <lineage>
        <taxon>Bacteria</taxon>
        <taxon>Bacillati</taxon>
        <taxon>Bacillota</taxon>
        <taxon>Bacilli</taxon>
        <taxon>Bacillales</taxon>
        <taxon>Caryophanaceae</taxon>
        <taxon>Paenisporosarcina</taxon>
    </lineage>
</organism>
<keyword evidence="2" id="KW-1185">Reference proteome</keyword>
<sequence>MYGERRKRNIDMSRFERSDQTLSIFKDKNEEVNDEFQVEDDEYEYEEITVDLEEELEEELEEKINEEQLAKDPQQLYIDGKPFVPKQKKRKLSFEESHIRITTYLSVDNHLIVRMLLKQNQITSITALINDSVKAYLLSEFSDDTNQ</sequence>